<dbReference type="InterPro" id="IPR013149">
    <property type="entry name" value="ADH-like_C"/>
</dbReference>
<dbReference type="GO" id="GO:0000721">
    <property type="term" value="F:(R,R)-butanediol dehydrogenase activity"/>
    <property type="evidence" value="ECO:0007669"/>
    <property type="project" value="TreeGrafter"/>
</dbReference>
<evidence type="ECO:0000259" key="7">
    <source>
        <dbReference type="Pfam" id="PF00107"/>
    </source>
</evidence>
<dbReference type="GO" id="GO:0008270">
    <property type="term" value="F:zinc ion binding"/>
    <property type="evidence" value="ECO:0007669"/>
    <property type="project" value="InterPro"/>
</dbReference>
<gene>
    <name evidence="9" type="ORF">OE105_01805</name>
</gene>
<reference evidence="9" key="1">
    <citation type="submission" date="2022-09" db="EMBL/GenBank/DDBJ databases">
        <title>Complete Genomes of Fervidibacillus albus and Fervidibacillus halotolerans isolated from tidal flat sediments.</title>
        <authorList>
            <person name="Kwon K.K."/>
            <person name="Yang S.-H."/>
            <person name="Park M.J."/>
            <person name="Oh H.-M."/>
        </authorList>
    </citation>
    <scope>NUCLEOTIDE SEQUENCE</scope>
    <source>
        <strain evidence="9">MEBiC13594</strain>
    </source>
</reference>
<dbReference type="Gene3D" id="3.90.180.10">
    <property type="entry name" value="Medium-chain alcohol dehydrogenases, catalytic domain"/>
    <property type="match status" value="1"/>
</dbReference>
<evidence type="ECO:0000256" key="2">
    <source>
        <dbReference type="ARBA" id="ARBA00008072"/>
    </source>
</evidence>
<keyword evidence="5" id="KW-0560">Oxidoreductase</keyword>
<dbReference type="PANTHER" id="PTHR43161">
    <property type="entry name" value="SORBITOL DEHYDROGENASE"/>
    <property type="match status" value="1"/>
</dbReference>
<dbReference type="InterPro" id="IPR036291">
    <property type="entry name" value="NAD(P)-bd_dom_sf"/>
</dbReference>
<dbReference type="PANTHER" id="PTHR43161:SF23">
    <property type="entry name" value="(R,R)-BUTANEDIOL DEHYDROGENASE-RELATED"/>
    <property type="match status" value="1"/>
</dbReference>
<evidence type="ECO:0000256" key="4">
    <source>
        <dbReference type="ARBA" id="ARBA00022833"/>
    </source>
</evidence>
<dbReference type="GO" id="GO:0034079">
    <property type="term" value="P:butanediol biosynthetic process"/>
    <property type="evidence" value="ECO:0007669"/>
    <property type="project" value="TreeGrafter"/>
</dbReference>
<evidence type="ECO:0000256" key="6">
    <source>
        <dbReference type="RuleBase" id="RU361277"/>
    </source>
</evidence>
<protein>
    <submittedName>
        <fullName evidence="9">Zinc-binding dehydrogenase</fullName>
    </submittedName>
</protein>
<proteinExistence type="inferred from homology"/>
<dbReference type="Pfam" id="PF08240">
    <property type="entry name" value="ADH_N"/>
    <property type="match status" value="1"/>
</dbReference>
<evidence type="ECO:0000259" key="8">
    <source>
        <dbReference type="Pfam" id="PF08240"/>
    </source>
</evidence>
<evidence type="ECO:0000256" key="3">
    <source>
        <dbReference type="ARBA" id="ARBA00022723"/>
    </source>
</evidence>
<name>A0A9E8M1U6_9BACI</name>
<keyword evidence="10" id="KW-1185">Reference proteome</keyword>
<dbReference type="PROSITE" id="PS00059">
    <property type="entry name" value="ADH_ZINC"/>
    <property type="match status" value="1"/>
</dbReference>
<dbReference type="SUPFAM" id="SSF50129">
    <property type="entry name" value="GroES-like"/>
    <property type="match status" value="1"/>
</dbReference>
<feature type="domain" description="Alcohol dehydrogenase-like C-terminal" evidence="7">
    <location>
        <begin position="181"/>
        <end position="304"/>
    </location>
</feature>
<dbReference type="GO" id="GO:0005737">
    <property type="term" value="C:cytoplasm"/>
    <property type="evidence" value="ECO:0007669"/>
    <property type="project" value="TreeGrafter"/>
</dbReference>
<dbReference type="Pfam" id="PF00107">
    <property type="entry name" value="ADH_zinc_N"/>
    <property type="match status" value="1"/>
</dbReference>
<dbReference type="Proteomes" id="UP001164726">
    <property type="component" value="Chromosome"/>
</dbReference>
<comment type="cofactor">
    <cofactor evidence="1 6">
        <name>Zn(2+)</name>
        <dbReference type="ChEBI" id="CHEBI:29105"/>
    </cofactor>
</comment>
<evidence type="ECO:0000313" key="10">
    <source>
        <dbReference type="Proteomes" id="UP001164726"/>
    </source>
</evidence>
<keyword evidence="3 6" id="KW-0479">Metal-binding</keyword>
<dbReference type="KEGG" id="fhl:OE105_01805"/>
<organism evidence="9 10">
    <name type="scientific">Fervidibacillus halotolerans</name>
    <dbReference type="NCBI Taxonomy" id="2980027"/>
    <lineage>
        <taxon>Bacteria</taxon>
        <taxon>Bacillati</taxon>
        <taxon>Bacillota</taxon>
        <taxon>Bacilli</taxon>
        <taxon>Bacillales</taxon>
        <taxon>Bacillaceae</taxon>
        <taxon>Fervidibacillus</taxon>
    </lineage>
</organism>
<dbReference type="Gene3D" id="3.40.50.720">
    <property type="entry name" value="NAD(P)-binding Rossmann-like Domain"/>
    <property type="match status" value="1"/>
</dbReference>
<evidence type="ECO:0000256" key="1">
    <source>
        <dbReference type="ARBA" id="ARBA00001947"/>
    </source>
</evidence>
<comment type="similarity">
    <text evidence="2 6">Belongs to the zinc-containing alcohol dehydrogenase family.</text>
</comment>
<sequence length="349" mass="38189">MKAAVWYGKQDVRIEDRDVKPVDDNDVKVRVAWTGICGTDLHEWQIGPILLPVDQPHKVKGETTPLVLGHEVSGVVEEVGKNVTGIKPGDRVVINPVVLPGKYDESVDRYYGFYSIGLHTDGSFTEYVVIDEKNIIPVPEDLPFDKAALAEPLSVSYQAVKHAGVKEGNVVAIFSCGPIELLAIIAAKAAGAKEIYAFDLVEERLEKAKEVGATEALNSGKVNPVEYLREKYPQGVDVSLEAAGVKPTFDQAIAVTRPLGNVCIIAVHTRNFEFNPLALMTSGVKLSSSMGYTPQTIKESLEILRNEEFNFEPIMTKKIELDDLVEEGFQSLANDPKQAKIVVKVSGDM</sequence>
<accession>A0A9E8M1U6</accession>
<keyword evidence="4 6" id="KW-0862">Zinc</keyword>
<dbReference type="EMBL" id="CP106877">
    <property type="protein sequence ID" value="WAA13857.1"/>
    <property type="molecule type" value="Genomic_DNA"/>
</dbReference>
<dbReference type="InterPro" id="IPR011032">
    <property type="entry name" value="GroES-like_sf"/>
</dbReference>
<dbReference type="SUPFAM" id="SSF51735">
    <property type="entry name" value="NAD(P)-binding Rossmann-fold domains"/>
    <property type="match status" value="1"/>
</dbReference>
<feature type="domain" description="Alcohol dehydrogenase-like N-terminal" evidence="8">
    <location>
        <begin position="24"/>
        <end position="140"/>
    </location>
</feature>
<evidence type="ECO:0000256" key="5">
    <source>
        <dbReference type="ARBA" id="ARBA00023002"/>
    </source>
</evidence>
<dbReference type="InterPro" id="IPR002328">
    <property type="entry name" value="ADH_Zn_CS"/>
</dbReference>
<evidence type="ECO:0000313" key="9">
    <source>
        <dbReference type="EMBL" id="WAA13857.1"/>
    </source>
</evidence>
<dbReference type="InterPro" id="IPR013154">
    <property type="entry name" value="ADH-like_N"/>
</dbReference>
<dbReference type="AlphaFoldDB" id="A0A9E8M1U6"/>